<dbReference type="EMBL" id="JAAGWZ010000002">
    <property type="protein sequence ID" value="NEM91500.1"/>
    <property type="molecule type" value="Genomic_DNA"/>
</dbReference>
<accession>A0A7C9TRH8</accession>
<dbReference type="AlphaFoldDB" id="A0A7C9TRH8"/>
<dbReference type="GO" id="GO:0005886">
    <property type="term" value="C:plasma membrane"/>
    <property type="evidence" value="ECO:0007669"/>
    <property type="project" value="UniProtKB-SubCell"/>
</dbReference>
<name>A0A7C9TRH8_9MICO</name>
<feature type="transmembrane region" description="Helical" evidence="7">
    <location>
        <begin position="143"/>
        <end position="162"/>
    </location>
</feature>
<feature type="region of interest" description="Disordered" evidence="6">
    <location>
        <begin position="350"/>
        <end position="377"/>
    </location>
</feature>
<evidence type="ECO:0000256" key="3">
    <source>
        <dbReference type="ARBA" id="ARBA00022692"/>
    </source>
</evidence>
<feature type="transmembrane region" description="Helical" evidence="7">
    <location>
        <begin position="12"/>
        <end position="36"/>
    </location>
</feature>
<evidence type="ECO:0000256" key="5">
    <source>
        <dbReference type="ARBA" id="ARBA00023136"/>
    </source>
</evidence>
<dbReference type="RefSeq" id="WP_163473255.1">
    <property type="nucleotide sequence ID" value="NZ_JAAGWZ010000002.1"/>
</dbReference>
<evidence type="ECO:0000256" key="1">
    <source>
        <dbReference type="ARBA" id="ARBA00004651"/>
    </source>
</evidence>
<evidence type="ECO:0000256" key="2">
    <source>
        <dbReference type="ARBA" id="ARBA00022475"/>
    </source>
</evidence>
<evidence type="ECO:0000256" key="7">
    <source>
        <dbReference type="SAM" id="Phobius"/>
    </source>
</evidence>
<keyword evidence="2" id="KW-1003">Cell membrane</keyword>
<keyword evidence="4 7" id="KW-1133">Transmembrane helix</keyword>
<feature type="transmembrane region" description="Helical" evidence="7">
    <location>
        <begin position="294"/>
        <end position="314"/>
    </location>
</feature>
<evidence type="ECO:0000313" key="8">
    <source>
        <dbReference type="EMBL" id="NEM91500.1"/>
    </source>
</evidence>
<dbReference type="InterPro" id="IPR001851">
    <property type="entry name" value="ABC_transp_permease"/>
</dbReference>
<dbReference type="Proteomes" id="UP000479756">
    <property type="component" value="Unassembled WGS sequence"/>
</dbReference>
<comment type="subcellular location">
    <subcellularLocation>
        <location evidence="1">Cell membrane</location>
        <topology evidence="1">Multi-pass membrane protein</topology>
    </subcellularLocation>
</comment>
<dbReference type="PANTHER" id="PTHR47089">
    <property type="entry name" value="ABC TRANSPORTER, PERMEASE PROTEIN"/>
    <property type="match status" value="1"/>
</dbReference>
<feature type="transmembrane region" description="Helical" evidence="7">
    <location>
        <begin position="84"/>
        <end position="104"/>
    </location>
</feature>
<organism evidence="8 9">
    <name type="scientific">Galbitalea soli</name>
    <dbReference type="NCBI Taxonomy" id="1268042"/>
    <lineage>
        <taxon>Bacteria</taxon>
        <taxon>Bacillati</taxon>
        <taxon>Actinomycetota</taxon>
        <taxon>Actinomycetes</taxon>
        <taxon>Micrococcales</taxon>
        <taxon>Microbacteriaceae</taxon>
        <taxon>Galbitalea</taxon>
    </lineage>
</organism>
<keyword evidence="9" id="KW-1185">Reference proteome</keyword>
<comment type="caution">
    <text evidence="8">The sequence shown here is derived from an EMBL/GenBank/DDBJ whole genome shotgun (WGS) entry which is preliminary data.</text>
</comment>
<evidence type="ECO:0000256" key="6">
    <source>
        <dbReference type="SAM" id="MobiDB-lite"/>
    </source>
</evidence>
<feature type="transmembrane region" description="Helical" evidence="7">
    <location>
        <begin position="241"/>
        <end position="262"/>
    </location>
</feature>
<feature type="transmembrane region" description="Helical" evidence="7">
    <location>
        <begin position="195"/>
        <end position="212"/>
    </location>
</feature>
<dbReference type="Pfam" id="PF02653">
    <property type="entry name" value="BPD_transp_2"/>
    <property type="match status" value="1"/>
</dbReference>
<dbReference type="PANTHER" id="PTHR47089:SF1">
    <property type="entry name" value="GUANOSINE ABC TRANSPORTER PERMEASE PROTEIN NUPP"/>
    <property type="match status" value="1"/>
</dbReference>
<reference evidence="8 9" key="1">
    <citation type="journal article" date="2014" name="Int. J. Syst. Evol. Microbiol.">
        <title>Description of Galbitalea soli gen. nov., sp. nov., and Frondihabitans sucicola sp. nov.</title>
        <authorList>
            <person name="Kim S.J."/>
            <person name="Lim J.M."/>
            <person name="Ahn J.H."/>
            <person name="Weon H.Y."/>
            <person name="Hamada M."/>
            <person name="Suzuki K."/>
            <person name="Ahn T.Y."/>
            <person name="Kwon S.W."/>
        </authorList>
    </citation>
    <scope>NUCLEOTIDE SEQUENCE [LARGE SCALE GENOMIC DNA]</scope>
    <source>
        <strain evidence="8 9">NBRC 108727</strain>
    </source>
</reference>
<dbReference type="GO" id="GO:0022857">
    <property type="term" value="F:transmembrane transporter activity"/>
    <property type="evidence" value="ECO:0007669"/>
    <property type="project" value="InterPro"/>
</dbReference>
<feature type="transmembrane region" description="Helical" evidence="7">
    <location>
        <begin position="268"/>
        <end position="287"/>
    </location>
</feature>
<feature type="transmembrane region" description="Helical" evidence="7">
    <location>
        <begin position="110"/>
        <end position="131"/>
    </location>
</feature>
<evidence type="ECO:0000313" key="9">
    <source>
        <dbReference type="Proteomes" id="UP000479756"/>
    </source>
</evidence>
<proteinExistence type="predicted"/>
<keyword evidence="5 7" id="KW-0472">Membrane</keyword>
<gene>
    <name evidence="8" type="ORF">G3T37_09035</name>
</gene>
<feature type="transmembrane region" description="Helical" evidence="7">
    <location>
        <begin position="56"/>
        <end position="77"/>
    </location>
</feature>
<dbReference type="CDD" id="cd06580">
    <property type="entry name" value="TM_PBP1_transp_TpRbsC_like"/>
    <property type="match status" value="1"/>
</dbReference>
<keyword evidence="3 7" id="KW-0812">Transmembrane</keyword>
<protein>
    <submittedName>
        <fullName evidence="8">ABC transporter permease</fullName>
    </submittedName>
</protein>
<evidence type="ECO:0000256" key="4">
    <source>
        <dbReference type="ARBA" id="ARBA00022989"/>
    </source>
</evidence>
<sequence length="377" mass="38412">MTRLRSFLNRRSTAIGAAYVVLGFVIVLILIAGTGGDVGLALSGWFEGAFGNGFNLVQTLAYATPLTLVAVGVGVALRANVVTVGAEGQMVVGAIFSTVAAFAVGPHVPLLVGLVIGALAGALGGALWSLLPALARVRWGVNEILFTLLANYIASYLLTFLLRTALRDPGKVVASQSKLLPDSFDIPLLPVQGQLHWGTALVLVLVVAAVIWNRSRGAFLIEVYGQRPILAARLGLTPTRAVVSTMLVSGVTAGLAGWMQLAGVAGRLGPGVSAGIGFAGLAVAVLGRGNPIGILIAAILYSSLTTGANGVQVATGTTPASIGTVTQGVLLLAAGLALASGRFRQTLLSRRSRAASGDDEDPRPAAAAVTREVEATP</sequence>
<feature type="transmembrane region" description="Helical" evidence="7">
    <location>
        <begin position="320"/>
        <end position="343"/>
    </location>
</feature>